<accession>A0A9P6TCR5</accession>
<evidence type="ECO:0000313" key="3">
    <source>
        <dbReference type="Proteomes" id="UP000886653"/>
    </source>
</evidence>
<organism evidence="2 3">
    <name type="scientific">Cronartium quercuum f. sp. fusiforme G11</name>
    <dbReference type="NCBI Taxonomy" id="708437"/>
    <lineage>
        <taxon>Eukaryota</taxon>
        <taxon>Fungi</taxon>
        <taxon>Dikarya</taxon>
        <taxon>Basidiomycota</taxon>
        <taxon>Pucciniomycotina</taxon>
        <taxon>Pucciniomycetes</taxon>
        <taxon>Pucciniales</taxon>
        <taxon>Coleosporiaceae</taxon>
        <taxon>Cronartium</taxon>
    </lineage>
</organism>
<dbReference type="OrthoDB" id="2499360at2759"/>
<dbReference type="EMBL" id="MU167252">
    <property type="protein sequence ID" value="KAG0147054.1"/>
    <property type="molecule type" value="Genomic_DNA"/>
</dbReference>
<evidence type="ECO:0000313" key="2">
    <source>
        <dbReference type="EMBL" id="KAG0147054.1"/>
    </source>
</evidence>
<evidence type="ECO:0000256" key="1">
    <source>
        <dbReference type="SAM" id="SignalP"/>
    </source>
</evidence>
<sequence>MHRLSIILGLALVSSFAIATQKHSICYNYFLAKDKCVFGSTEHPCKEPKSHTKKACSSGAVFKHSVKHIMHTPVSSPASPSQLKRRYNTTGRTDYVDGGEGTCGNYNTDSQVGVCIWNGLTSGGEPEKAGWLNPGFTKNCGKEVYIQRQGLPHTVKYAPILDSCNFDNTTDPAYGCFQIYVTAALFDMFKPTKHELDTGALYNLTWDFNNLPGSGKPQNAPV</sequence>
<dbReference type="Proteomes" id="UP000886653">
    <property type="component" value="Unassembled WGS sequence"/>
</dbReference>
<name>A0A9P6TCR5_9BASI</name>
<feature type="chain" id="PRO_5040220095" description="Secreted protein" evidence="1">
    <location>
        <begin position="20"/>
        <end position="222"/>
    </location>
</feature>
<gene>
    <name evidence="2" type="ORF">CROQUDRAFT_715233</name>
</gene>
<dbReference type="AlphaFoldDB" id="A0A9P6TCR5"/>
<comment type="caution">
    <text evidence="2">The sequence shown here is derived from an EMBL/GenBank/DDBJ whole genome shotgun (WGS) entry which is preliminary data.</text>
</comment>
<protein>
    <recommendedName>
        <fullName evidence="4">Secreted protein</fullName>
    </recommendedName>
</protein>
<proteinExistence type="predicted"/>
<evidence type="ECO:0008006" key="4">
    <source>
        <dbReference type="Google" id="ProtNLM"/>
    </source>
</evidence>
<keyword evidence="1" id="KW-0732">Signal</keyword>
<keyword evidence="3" id="KW-1185">Reference proteome</keyword>
<reference evidence="2" key="1">
    <citation type="submission" date="2013-11" db="EMBL/GenBank/DDBJ databases">
        <title>Genome sequence of the fusiform rust pathogen reveals effectors for host alternation and coevolution with pine.</title>
        <authorList>
            <consortium name="DOE Joint Genome Institute"/>
            <person name="Smith K."/>
            <person name="Pendleton A."/>
            <person name="Kubisiak T."/>
            <person name="Anderson C."/>
            <person name="Salamov A."/>
            <person name="Aerts A."/>
            <person name="Riley R."/>
            <person name="Clum A."/>
            <person name="Lindquist E."/>
            <person name="Ence D."/>
            <person name="Campbell M."/>
            <person name="Kronenberg Z."/>
            <person name="Feau N."/>
            <person name="Dhillon B."/>
            <person name="Hamelin R."/>
            <person name="Burleigh J."/>
            <person name="Smith J."/>
            <person name="Yandell M."/>
            <person name="Nelson C."/>
            <person name="Grigoriev I."/>
            <person name="Davis J."/>
        </authorList>
    </citation>
    <scope>NUCLEOTIDE SEQUENCE</scope>
    <source>
        <strain evidence="2">G11</strain>
    </source>
</reference>
<feature type="signal peptide" evidence="1">
    <location>
        <begin position="1"/>
        <end position="19"/>
    </location>
</feature>